<feature type="transmembrane region" description="Helical" evidence="15">
    <location>
        <begin position="213"/>
        <end position="231"/>
    </location>
</feature>
<dbReference type="PANTHER" id="PTHR48020:SF12">
    <property type="entry name" value="PROTON MYO-INOSITOL COTRANSPORTER"/>
    <property type="match status" value="1"/>
</dbReference>
<dbReference type="InterPro" id="IPR020846">
    <property type="entry name" value="MFS_dom"/>
</dbReference>
<evidence type="ECO:0000256" key="11">
    <source>
        <dbReference type="ARBA" id="ARBA00044668"/>
    </source>
</evidence>
<feature type="transmembrane region" description="Helical" evidence="15">
    <location>
        <begin position="51"/>
        <end position="73"/>
    </location>
</feature>
<comment type="catalytic activity">
    <reaction evidence="9">
        <text>D-xylose(out) = D-xylose(in)</text>
        <dbReference type="Rhea" id="RHEA:78427"/>
        <dbReference type="ChEBI" id="CHEBI:53455"/>
    </reaction>
    <physiologicalReaction direction="left-to-right" evidence="9">
        <dbReference type="Rhea" id="RHEA:78428"/>
    </physiologicalReaction>
</comment>
<dbReference type="PRINTS" id="PR00171">
    <property type="entry name" value="SUGRTRNSPORT"/>
</dbReference>
<comment type="catalytic activity">
    <reaction evidence="10">
        <text>D-mannose(out) = D-mannose(in)</text>
        <dbReference type="Rhea" id="RHEA:78391"/>
        <dbReference type="ChEBI" id="CHEBI:4208"/>
    </reaction>
    <physiologicalReaction direction="left-to-right" evidence="10">
        <dbReference type="Rhea" id="RHEA:78392"/>
    </physiologicalReaction>
</comment>
<comment type="subunit">
    <text evidence="2">Homodimer.</text>
</comment>
<dbReference type="PROSITE" id="PS50850">
    <property type="entry name" value="MFS"/>
    <property type="match status" value="1"/>
</dbReference>
<dbReference type="Pfam" id="PF00083">
    <property type="entry name" value="Sugar_tr"/>
    <property type="match status" value="1"/>
</dbReference>
<reference evidence="17 18" key="1">
    <citation type="submission" date="2024-10" db="EMBL/GenBank/DDBJ databases">
        <title>Updated reference genomes for cyclostephanoid diatoms.</title>
        <authorList>
            <person name="Roberts W.R."/>
            <person name="Alverson A.J."/>
        </authorList>
    </citation>
    <scope>NUCLEOTIDE SEQUENCE [LARGE SCALE GENOMIC DNA]</scope>
    <source>
        <strain evidence="17 18">AJA010-31</strain>
    </source>
</reference>
<dbReference type="InterPro" id="IPR003663">
    <property type="entry name" value="Sugar/inositol_transpt"/>
</dbReference>
<comment type="caution">
    <text evidence="17">The sequence shown here is derived from an EMBL/GenBank/DDBJ whole genome shotgun (WGS) entry which is preliminary data.</text>
</comment>
<dbReference type="InterPro" id="IPR050814">
    <property type="entry name" value="Myo-inositol_Transporter"/>
</dbReference>
<keyword evidence="6 15" id="KW-0472">Membrane</keyword>
<evidence type="ECO:0000256" key="3">
    <source>
        <dbReference type="ARBA" id="ARBA00022448"/>
    </source>
</evidence>
<sequence>MSPEPIPNLVDSSTGLGLDRDKATPSLQQHHANEDFSSYARKEKSTHITKSLIKATIYASISGLLFGYQLGITSGALHSLQSSLDLTSSQTESITSFFFLGLMIASPFGGEACDRFGRRKSILCTDGVFGFSSLMLLFAPGIKVILMGRFISGCASGIALVSAVSYLTELGSGDHSHRGALVSTVEASVSLGFLLAYLTSCILLKFVDMEESWRLLFGLGTGLLSFIQWMGMRKMPESPDWLAQMGFHGRAEEALRWIGSRDTHSIKTRRHDHMHEESPELRRPAVISLECPSISQYYRQVIIVAFLAMAEQFCGHINIMNYAPVIFAEAFFDYDEEQATNDGAVASELLSTTVILGIVKFLVTTFVLFEVDKLGRLFLMKAGAGLVSVSLLCLAAGFSVNLEVTYESDSGATEYKHSSFQKAMVLIGCTGCVAGFALSYGPITWLLVSELSPGSIRGRMLGFYTVLTHGSAALVSYSFLSGQVKYSDAAPFWLYFICSIVSWLFVVLAVPETGDVDDGDVEDLLDELWFWGDENPLNCCTHPSLNCGGCNKRRASRRGEELGRINSCFENGSLDQSQQSDVEFV</sequence>
<evidence type="ECO:0000256" key="10">
    <source>
        <dbReference type="ARBA" id="ARBA00044662"/>
    </source>
</evidence>
<dbReference type="PANTHER" id="PTHR48020">
    <property type="entry name" value="PROTON MYO-INOSITOL COTRANSPORTER"/>
    <property type="match status" value="1"/>
</dbReference>
<feature type="transmembrane region" description="Helical" evidence="15">
    <location>
        <begin position="93"/>
        <end position="110"/>
    </location>
</feature>
<evidence type="ECO:0000256" key="4">
    <source>
        <dbReference type="ARBA" id="ARBA00022692"/>
    </source>
</evidence>
<dbReference type="GO" id="GO:0005737">
    <property type="term" value="C:cytoplasm"/>
    <property type="evidence" value="ECO:0007669"/>
    <property type="project" value="UniProtKB-ARBA"/>
</dbReference>
<feature type="transmembrane region" description="Helical" evidence="15">
    <location>
        <begin position="383"/>
        <end position="404"/>
    </location>
</feature>
<feature type="domain" description="Major facilitator superfamily (MFS) profile" evidence="16">
    <location>
        <begin position="55"/>
        <end position="514"/>
    </location>
</feature>
<feature type="transmembrane region" description="Helical" evidence="15">
    <location>
        <begin position="492"/>
        <end position="510"/>
    </location>
</feature>
<dbReference type="AlphaFoldDB" id="A0ABD3QEC6"/>
<feature type="transmembrane region" description="Helical" evidence="15">
    <location>
        <begin position="424"/>
        <end position="448"/>
    </location>
</feature>
<evidence type="ECO:0000313" key="18">
    <source>
        <dbReference type="Proteomes" id="UP001530400"/>
    </source>
</evidence>
<feature type="transmembrane region" description="Helical" evidence="15">
    <location>
        <begin position="460"/>
        <end position="480"/>
    </location>
</feature>
<evidence type="ECO:0000256" key="2">
    <source>
        <dbReference type="ARBA" id="ARBA00011738"/>
    </source>
</evidence>
<protein>
    <recommendedName>
        <fullName evidence="13">Hexose transporter 1</fullName>
    </recommendedName>
</protein>
<evidence type="ECO:0000259" key="16">
    <source>
        <dbReference type="PROSITE" id="PS50850"/>
    </source>
</evidence>
<dbReference type="GO" id="GO:0055085">
    <property type="term" value="P:transmembrane transport"/>
    <property type="evidence" value="ECO:0007669"/>
    <property type="project" value="UniProtKB-ARBA"/>
</dbReference>
<dbReference type="EMBL" id="JALLPJ020000213">
    <property type="protein sequence ID" value="KAL3798520.1"/>
    <property type="molecule type" value="Genomic_DNA"/>
</dbReference>
<dbReference type="InterPro" id="IPR005828">
    <property type="entry name" value="MFS_sugar_transport-like"/>
</dbReference>
<keyword evidence="18" id="KW-1185">Reference proteome</keyword>
<dbReference type="GO" id="GO:0016020">
    <property type="term" value="C:membrane"/>
    <property type="evidence" value="ECO:0007669"/>
    <property type="project" value="UniProtKB-SubCell"/>
</dbReference>
<evidence type="ECO:0000256" key="8">
    <source>
        <dbReference type="ARBA" id="ARBA00044648"/>
    </source>
</evidence>
<comment type="catalytic activity">
    <reaction evidence="12">
        <text>D-fructose(out) = D-fructose(in)</text>
        <dbReference type="Rhea" id="RHEA:60372"/>
        <dbReference type="ChEBI" id="CHEBI:37721"/>
    </reaction>
    <physiologicalReaction direction="left-to-right" evidence="12">
        <dbReference type="Rhea" id="RHEA:60373"/>
    </physiologicalReaction>
</comment>
<feature type="transmembrane region" description="Helical" evidence="15">
    <location>
        <begin position="349"/>
        <end position="371"/>
    </location>
</feature>
<dbReference type="Gene3D" id="1.20.1250.20">
    <property type="entry name" value="MFS general substrate transporter like domains"/>
    <property type="match status" value="1"/>
</dbReference>
<evidence type="ECO:0000256" key="9">
    <source>
        <dbReference type="ARBA" id="ARBA00044656"/>
    </source>
</evidence>
<proteinExistence type="predicted"/>
<feature type="transmembrane region" description="Helical" evidence="15">
    <location>
        <begin position="180"/>
        <end position="207"/>
    </location>
</feature>
<evidence type="ECO:0000256" key="13">
    <source>
        <dbReference type="ARBA" id="ARBA00044780"/>
    </source>
</evidence>
<gene>
    <name evidence="17" type="ORF">ACHAWO_001464</name>
</gene>
<comment type="catalytic activity">
    <reaction evidence="7">
        <text>D-galactose(in) = D-galactose(out)</text>
        <dbReference type="Rhea" id="RHEA:34915"/>
        <dbReference type="ChEBI" id="CHEBI:4139"/>
    </reaction>
    <physiologicalReaction direction="right-to-left" evidence="7">
        <dbReference type="Rhea" id="RHEA:34917"/>
    </physiologicalReaction>
</comment>
<evidence type="ECO:0000256" key="6">
    <source>
        <dbReference type="ARBA" id="ARBA00023136"/>
    </source>
</evidence>
<keyword evidence="5 15" id="KW-1133">Transmembrane helix</keyword>
<name>A0ABD3QEC6_9STRA</name>
<dbReference type="SUPFAM" id="SSF103473">
    <property type="entry name" value="MFS general substrate transporter"/>
    <property type="match status" value="1"/>
</dbReference>
<evidence type="ECO:0000313" key="17">
    <source>
        <dbReference type="EMBL" id="KAL3798520.1"/>
    </source>
</evidence>
<keyword evidence="4 15" id="KW-0812">Transmembrane</keyword>
<dbReference type="InterPro" id="IPR036259">
    <property type="entry name" value="MFS_trans_sf"/>
</dbReference>
<organism evidence="17 18">
    <name type="scientific">Cyclotella atomus</name>
    <dbReference type="NCBI Taxonomy" id="382360"/>
    <lineage>
        <taxon>Eukaryota</taxon>
        <taxon>Sar</taxon>
        <taxon>Stramenopiles</taxon>
        <taxon>Ochrophyta</taxon>
        <taxon>Bacillariophyta</taxon>
        <taxon>Coscinodiscophyceae</taxon>
        <taxon>Thalassiosirophycidae</taxon>
        <taxon>Stephanodiscales</taxon>
        <taxon>Stephanodiscaceae</taxon>
        <taxon>Cyclotella</taxon>
    </lineage>
</organism>
<comment type="catalytic activity">
    <reaction evidence="8">
        <text>D-glucose(out) = D-glucose(in)</text>
        <dbReference type="Rhea" id="RHEA:60376"/>
        <dbReference type="ChEBI" id="CHEBI:4167"/>
    </reaction>
    <physiologicalReaction direction="left-to-right" evidence="8">
        <dbReference type="Rhea" id="RHEA:60377"/>
    </physiologicalReaction>
</comment>
<comment type="catalytic activity">
    <reaction evidence="11">
        <text>D-glucosamine(out) = D-glucosamine(in)</text>
        <dbReference type="Rhea" id="RHEA:78423"/>
        <dbReference type="ChEBI" id="CHEBI:58723"/>
    </reaction>
    <physiologicalReaction direction="left-to-right" evidence="11">
        <dbReference type="Rhea" id="RHEA:78424"/>
    </physiologicalReaction>
</comment>
<dbReference type="Proteomes" id="UP001530400">
    <property type="component" value="Unassembled WGS sequence"/>
</dbReference>
<evidence type="ECO:0000256" key="14">
    <source>
        <dbReference type="SAM" id="MobiDB-lite"/>
    </source>
</evidence>
<evidence type="ECO:0000256" key="1">
    <source>
        <dbReference type="ARBA" id="ARBA00004141"/>
    </source>
</evidence>
<feature type="transmembrane region" description="Helical" evidence="15">
    <location>
        <begin position="148"/>
        <end position="168"/>
    </location>
</feature>
<accession>A0ABD3QEC6</accession>
<evidence type="ECO:0000256" key="7">
    <source>
        <dbReference type="ARBA" id="ARBA00044637"/>
    </source>
</evidence>
<dbReference type="FunFam" id="1.20.1250.20:FF:000118">
    <property type="entry name" value="D-xylose-proton symporter-like 3, chloroplastic"/>
    <property type="match status" value="1"/>
</dbReference>
<feature type="region of interest" description="Disordered" evidence="14">
    <location>
        <begin position="1"/>
        <end position="29"/>
    </location>
</feature>
<evidence type="ECO:0000256" key="15">
    <source>
        <dbReference type="SAM" id="Phobius"/>
    </source>
</evidence>
<keyword evidence="3" id="KW-0813">Transport</keyword>
<evidence type="ECO:0000256" key="12">
    <source>
        <dbReference type="ARBA" id="ARBA00044710"/>
    </source>
</evidence>
<comment type="subcellular location">
    <subcellularLocation>
        <location evidence="1">Membrane</location>
        <topology evidence="1">Multi-pass membrane protein</topology>
    </subcellularLocation>
</comment>
<evidence type="ECO:0000256" key="5">
    <source>
        <dbReference type="ARBA" id="ARBA00022989"/>
    </source>
</evidence>